<dbReference type="PANTHER" id="PTHR23299:SF24">
    <property type="entry name" value="METALLOTHIONEIN-1X"/>
    <property type="match status" value="1"/>
</dbReference>
<dbReference type="InterPro" id="IPR017854">
    <property type="entry name" value="Metalthion_dom_sf"/>
</dbReference>
<dbReference type="InterPro" id="IPR000006">
    <property type="entry name" value="Metalthion_vert"/>
</dbReference>
<keyword evidence="3" id="KW-0480">Metal-thiolate cluster</keyword>
<dbReference type="AlphaFoldDB" id="A0AAV7AMX7"/>
<dbReference type="GO" id="GO:0010273">
    <property type="term" value="P:detoxification of copper ion"/>
    <property type="evidence" value="ECO:0007669"/>
    <property type="project" value="TreeGrafter"/>
</dbReference>
<evidence type="ECO:0008006" key="6">
    <source>
        <dbReference type="Google" id="ProtNLM"/>
    </source>
</evidence>
<dbReference type="GO" id="GO:0006882">
    <property type="term" value="P:intracellular zinc ion homeostasis"/>
    <property type="evidence" value="ECO:0007669"/>
    <property type="project" value="TreeGrafter"/>
</dbReference>
<gene>
    <name evidence="4" type="ORF">GDO81_015117</name>
</gene>
<dbReference type="Pfam" id="PF00131">
    <property type="entry name" value="Metallothio"/>
    <property type="match status" value="1"/>
</dbReference>
<keyword evidence="2" id="KW-0479">Metal-binding</keyword>
<reference evidence="4" key="1">
    <citation type="thesis" date="2020" institute="ProQuest LLC" country="789 East Eisenhower Parkway, Ann Arbor, MI, USA">
        <title>Comparative Genomics and Chromosome Evolution.</title>
        <authorList>
            <person name="Mudd A.B."/>
        </authorList>
    </citation>
    <scope>NUCLEOTIDE SEQUENCE</scope>
    <source>
        <strain evidence="4">237g6f4</strain>
        <tissue evidence="4">Blood</tissue>
    </source>
</reference>
<evidence type="ECO:0000313" key="4">
    <source>
        <dbReference type="EMBL" id="KAG8560765.1"/>
    </source>
</evidence>
<keyword evidence="5" id="KW-1185">Reference proteome</keyword>
<protein>
    <recommendedName>
        <fullName evidence="6">Metallothionein</fullName>
    </recommendedName>
</protein>
<dbReference type="GO" id="GO:0005634">
    <property type="term" value="C:nucleus"/>
    <property type="evidence" value="ECO:0007669"/>
    <property type="project" value="TreeGrafter"/>
</dbReference>
<dbReference type="PRINTS" id="PR00860">
    <property type="entry name" value="MTVERTEBRATE"/>
</dbReference>
<dbReference type="GO" id="GO:0071294">
    <property type="term" value="P:cellular response to zinc ion"/>
    <property type="evidence" value="ECO:0007669"/>
    <property type="project" value="TreeGrafter"/>
</dbReference>
<comment type="similarity">
    <text evidence="1">Belongs to the metallothionein superfamily. Type 1 family.</text>
</comment>
<dbReference type="GO" id="GO:0005737">
    <property type="term" value="C:cytoplasm"/>
    <property type="evidence" value="ECO:0007669"/>
    <property type="project" value="TreeGrafter"/>
</dbReference>
<proteinExistence type="inferred from homology"/>
<dbReference type="InterPro" id="IPR018064">
    <property type="entry name" value="Metalthion_vert_metal_BS"/>
</dbReference>
<comment type="caution">
    <text evidence="4">The sequence shown here is derived from an EMBL/GenBank/DDBJ whole genome shotgun (WGS) entry which is preliminary data.</text>
</comment>
<evidence type="ECO:0000256" key="3">
    <source>
        <dbReference type="ARBA" id="ARBA00022851"/>
    </source>
</evidence>
<dbReference type="PANTHER" id="PTHR23299">
    <property type="entry name" value="METALLOTHIONEIN"/>
    <property type="match status" value="1"/>
</dbReference>
<name>A0AAV7AMX7_ENGPU</name>
<accession>A0AAV7AMX7</accession>
<evidence type="ECO:0000313" key="5">
    <source>
        <dbReference type="Proteomes" id="UP000824782"/>
    </source>
</evidence>
<dbReference type="Gene3D" id="4.10.10.10">
    <property type="entry name" value="Metallothionein Isoform II"/>
    <property type="match status" value="1"/>
</dbReference>
<sequence length="105" mass="11244">MPSNRVLKDSHMTSMKNEIQFQTIAAAVHRALDPGIRHRKLASNGIKFCTRPCISSCGCGESCKCKNCKCASCKKSCCSCCPAECSRCSQGCKCTGGCETCSCCQ</sequence>
<dbReference type="EMBL" id="WNYA01000007">
    <property type="protein sequence ID" value="KAG8560765.1"/>
    <property type="molecule type" value="Genomic_DNA"/>
</dbReference>
<dbReference type="GO" id="GO:0046872">
    <property type="term" value="F:metal ion binding"/>
    <property type="evidence" value="ECO:0007669"/>
    <property type="project" value="UniProtKB-KW"/>
</dbReference>
<dbReference type="SUPFAM" id="SSF57868">
    <property type="entry name" value="Metallothionein"/>
    <property type="match status" value="1"/>
</dbReference>
<dbReference type="GO" id="GO:0071280">
    <property type="term" value="P:cellular response to copper ion"/>
    <property type="evidence" value="ECO:0007669"/>
    <property type="project" value="TreeGrafter"/>
</dbReference>
<dbReference type="PROSITE" id="PS00203">
    <property type="entry name" value="METALLOTHIONEIN_VRT"/>
    <property type="match status" value="1"/>
</dbReference>
<dbReference type="GO" id="GO:0071276">
    <property type="term" value="P:cellular response to cadmium ion"/>
    <property type="evidence" value="ECO:0007669"/>
    <property type="project" value="TreeGrafter"/>
</dbReference>
<evidence type="ECO:0000256" key="1">
    <source>
        <dbReference type="ARBA" id="ARBA00007283"/>
    </source>
</evidence>
<dbReference type="InterPro" id="IPR023587">
    <property type="entry name" value="Metalthion_dom_sf_vert"/>
</dbReference>
<evidence type="ECO:0000256" key="2">
    <source>
        <dbReference type="ARBA" id="ARBA00022723"/>
    </source>
</evidence>
<dbReference type="Proteomes" id="UP000824782">
    <property type="component" value="Unassembled WGS sequence"/>
</dbReference>
<organism evidence="4 5">
    <name type="scientific">Engystomops pustulosus</name>
    <name type="common">Tungara frog</name>
    <name type="synonym">Physalaemus pustulosus</name>
    <dbReference type="NCBI Taxonomy" id="76066"/>
    <lineage>
        <taxon>Eukaryota</taxon>
        <taxon>Metazoa</taxon>
        <taxon>Chordata</taxon>
        <taxon>Craniata</taxon>
        <taxon>Vertebrata</taxon>
        <taxon>Euteleostomi</taxon>
        <taxon>Amphibia</taxon>
        <taxon>Batrachia</taxon>
        <taxon>Anura</taxon>
        <taxon>Neobatrachia</taxon>
        <taxon>Hyloidea</taxon>
        <taxon>Leptodactylidae</taxon>
        <taxon>Leiuperinae</taxon>
        <taxon>Engystomops</taxon>
    </lineage>
</organism>